<name>A0A6N9UQW8_9ACTN</name>
<dbReference type="AlphaFoldDB" id="A0A6N9UQW8"/>
<comment type="caution">
    <text evidence="1">The sequence shown here is derived from an EMBL/GenBank/DDBJ whole genome shotgun (WGS) entry which is preliminary data.</text>
</comment>
<keyword evidence="1" id="KW-0378">Hydrolase</keyword>
<dbReference type="GO" id="GO:0016787">
    <property type="term" value="F:hydrolase activity"/>
    <property type="evidence" value="ECO:0007669"/>
    <property type="project" value="UniProtKB-KW"/>
</dbReference>
<protein>
    <submittedName>
        <fullName evidence="1">HAD family hydrolase</fullName>
    </submittedName>
</protein>
<evidence type="ECO:0000313" key="1">
    <source>
        <dbReference type="EMBL" id="NEB20135.1"/>
    </source>
</evidence>
<organism evidence="1 2">
    <name type="scientific">Streptomyces coelicoflavus</name>
    <dbReference type="NCBI Taxonomy" id="285562"/>
    <lineage>
        <taxon>Bacteria</taxon>
        <taxon>Bacillati</taxon>
        <taxon>Actinomycetota</taxon>
        <taxon>Actinomycetes</taxon>
        <taxon>Kitasatosporales</taxon>
        <taxon>Streptomycetaceae</taxon>
        <taxon>Streptomyces</taxon>
    </lineage>
</organism>
<sequence length="46" mass="4750">SGPCDADELRAAGADVVLTGLTDFPRWLAAYRDGEGDAEALDAARA</sequence>
<dbReference type="EMBL" id="JAAGMB010000586">
    <property type="protein sequence ID" value="NEB20135.1"/>
    <property type="molecule type" value="Genomic_DNA"/>
</dbReference>
<gene>
    <name evidence="1" type="ORF">G3I46_27190</name>
</gene>
<keyword evidence="2" id="KW-1185">Reference proteome</keyword>
<proteinExistence type="predicted"/>
<reference evidence="1 2" key="1">
    <citation type="submission" date="2020-01" db="EMBL/GenBank/DDBJ databases">
        <title>Insect and environment-associated Actinomycetes.</title>
        <authorList>
            <person name="Currrie C."/>
            <person name="Chevrette M."/>
            <person name="Carlson C."/>
            <person name="Stubbendieck R."/>
            <person name="Wendt-Pienkowski E."/>
        </authorList>
    </citation>
    <scope>NUCLEOTIDE SEQUENCE [LARGE SCALE GENOMIC DNA]</scope>
    <source>
        <strain evidence="1 2">SID14172</strain>
    </source>
</reference>
<feature type="non-terminal residue" evidence="1">
    <location>
        <position position="1"/>
    </location>
</feature>
<dbReference type="Proteomes" id="UP000469545">
    <property type="component" value="Unassembled WGS sequence"/>
</dbReference>
<evidence type="ECO:0000313" key="2">
    <source>
        <dbReference type="Proteomes" id="UP000469545"/>
    </source>
</evidence>
<accession>A0A6N9UQW8</accession>